<comment type="similarity">
    <text evidence="1">Belongs to the short-chain dehydrogenases/reductases (SDR) family.</text>
</comment>
<sequence length="245" mass="26051">MAAEGSGDAAPDFSVRDKVVLISGGTGGIGLAFARAFAACGATPILADLKPPGPEAAEFRYEPLDVRDDAAVEALAARIERLDVLIHCAGRLIRHEEHRPDVFRDIVDIHLVGNMRLATAFRPHLARTQGCLINIGSMYSYFGSAMIPAYASAKTAIVGLTKSLAVAYAEDGIRVNAIAPGWIETEISRRGREEPAFNERVMQRLPTKRWSPPAELAGTAVFLASPAATLINGVTIPVDGGYVAS</sequence>
<dbReference type="Gene3D" id="3.40.50.720">
    <property type="entry name" value="NAD(P)-binding Rossmann-like Domain"/>
    <property type="match status" value="1"/>
</dbReference>
<keyword evidence="4" id="KW-1185">Reference proteome</keyword>
<feature type="domain" description="Ketoreductase" evidence="2">
    <location>
        <begin position="18"/>
        <end position="185"/>
    </location>
</feature>
<dbReference type="InterPro" id="IPR057326">
    <property type="entry name" value="KR_dom"/>
</dbReference>
<dbReference type="PRINTS" id="PR00080">
    <property type="entry name" value="SDRFAMILY"/>
</dbReference>
<dbReference type="EC" id="1.1.1.-" evidence="3"/>
<organism evidence="3 4">
    <name type="scientific">Roseomonas elaeocarpi</name>
    <dbReference type="NCBI Taxonomy" id="907779"/>
    <lineage>
        <taxon>Bacteria</taxon>
        <taxon>Pseudomonadati</taxon>
        <taxon>Pseudomonadota</taxon>
        <taxon>Alphaproteobacteria</taxon>
        <taxon>Acetobacterales</taxon>
        <taxon>Roseomonadaceae</taxon>
        <taxon>Roseomonas</taxon>
    </lineage>
</organism>
<dbReference type="PANTHER" id="PTHR42760:SF123">
    <property type="entry name" value="OXIDOREDUCTASE"/>
    <property type="match status" value="1"/>
</dbReference>
<comment type="caution">
    <text evidence="3">The sequence shown here is derived from an EMBL/GenBank/DDBJ whole genome shotgun (WGS) entry which is preliminary data.</text>
</comment>
<evidence type="ECO:0000259" key="2">
    <source>
        <dbReference type="SMART" id="SM00822"/>
    </source>
</evidence>
<dbReference type="EMBL" id="JBHLUN010000002">
    <property type="protein sequence ID" value="MFC0407238.1"/>
    <property type="molecule type" value="Genomic_DNA"/>
</dbReference>
<evidence type="ECO:0000256" key="1">
    <source>
        <dbReference type="ARBA" id="ARBA00006484"/>
    </source>
</evidence>
<reference evidence="3 4" key="1">
    <citation type="submission" date="2024-09" db="EMBL/GenBank/DDBJ databases">
        <authorList>
            <person name="Sun Q."/>
            <person name="Mori K."/>
        </authorList>
    </citation>
    <scope>NUCLEOTIDE SEQUENCE [LARGE SCALE GENOMIC DNA]</scope>
    <source>
        <strain evidence="3 4">TBRC 5777</strain>
    </source>
</reference>
<dbReference type="RefSeq" id="WP_377042931.1">
    <property type="nucleotide sequence ID" value="NZ_JBHLUN010000002.1"/>
</dbReference>
<accession>A0ABV6JND8</accession>
<dbReference type="PROSITE" id="PS00061">
    <property type="entry name" value="ADH_SHORT"/>
    <property type="match status" value="1"/>
</dbReference>
<dbReference type="InterPro" id="IPR020904">
    <property type="entry name" value="Sc_DH/Rdtase_CS"/>
</dbReference>
<dbReference type="PANTHER" id="PTHR42760">
    <property type="entry name" value="SHORT-CHAIN DEHYDROGENASES/REDUCTASES FAMILY MEMBER"/>
    <property type="match status" value="1"/>
</dbReference>
<dbReference type="GO" id="GO:0016491">
    <property type="term" value="F:oxidoreductase activity"/>
    <property type="evidence" value="ECO:0007669"/>
    <property type="project" value="UniProtKB-KW"/>
</dbReference>
<dbReference type="Proteomes" id="UP001589865">
    <property type="component" value="Unassembled WGS sequence"/>
</dbReference>
<dbReference type="SUPFAM" id="SSF51735">
    <property type="entry name" value="NAD(P)-binding Rossmann-fold domains"/>
    <property type="match status" value="1"/>
</dbReference>
<gene>
    <name evidence="3" type="ORF">ACFFGY_03195</name>
</gene>
<name>A0ABV6JND8_9PROT</name>
<dbReference type="InterPro" id="IPR036291">
    <property type="entry name" value="NAD(P)-bd_dom_sf"/>
</dbReference>
<dbReference type="InterPro" id="IPR002347">
    <property type="entry name" value="SDR_fam"/>
</dbReference>
<evidence type="ECO:0000313" key="4">
    <source>
        <dbReference type="Proteomes" id="UP001589865"/>
    </source>
</evidence>
<evidence type="ECO:0000313" key="3">
    <source>
        <dbReference type="EMBL" id="MFC0407238.1"/>
    </source>
</evidence>
<proteinExistence type="inferred from homology"/>
<keyword evidence="3" id="KW-0560">Oxidoreductase</keyword>
<protein>
    <submittedName>
        <fullName evidence="3">SDR family NAD(P)-dependent oxidoreductase</fullName>
        <ecNumber evidence="3">1.1.1.-</ecNumber>
    </submittedName>
</protein>
<dbReference type="SMART" id="SM00822">
    <property type="entry name" value="PKS_KR"/>
    <property type="match status" value="1"/>
</dbReference>
<dbReference type="PRINTS" id="PR00081">
    <property type="entry name" value="GDHRDH"/>
</dbReference>
<dbReference type="Pfam" id="PF13561">
    <property type="entry name" value="adh_short_C2"/>
    <property type="match status" value="1"/>
</dbReference>